<dbReference type="Proteomes" id="UP001152795">
    <property type="component" value="Unassembled WGS sequence"/>
</dbReference>
<keyword evidence="2" id="KW-1185">Reference proteome</keyword>
<name>A0A7D9IWB5_PARCT</name>
<sequence length="582" mass="65046">MNQVKEKLKMQPRRLNHHESQSVEKKALILHLEICVVSDLISDVVSDLSSAFDKGNEAFTQLVSNKLLVEEPDIFSTIPKMKLKTFDALNKPVSRMTWKGQVVSLRTDRNTLARLFVIGQKRSIDVQQMLSFCLGSCPLSLATVTGGICKTTKAKLLQSFQSEFLDCIVDNFHDACCVLIDAMAVLQSTVLVPETYGELADDILVRVLAVARKFKASRVEFVSDRYPAQSIKNAQREKRVTQGECSVRIYAKDQKVFKLWKKFLSNGKNKENLVSFLLDTWSNMEGRHLGEHELFVTSGSNCTKLSSTAEILHHDMVIELSDCDYEEADTRLMLHAAHAAKCGHQTIVIKSPDTDVCILGLYSKISLPETSLFLYTGSGEHSRILSLDVISSSIPPELSSALPGLHAFTGCDYTSSFFGKGKAKALKLARSNEHFLQAFSEFGSTEEADHKAVTTLDKFTCSLFGDSKAQTVNDARYNLFTQGKFEIGAPHFRNHGWEVDESGKVSVKWLSGLPAMDNILESSSCKCKTGCKTKRCGCKKEDLECTELCFCCDCQNQKYSNADEDDDDFYQEDFEMDDIDIE</sequence>
<dbReference type="EMBL" id="CACRXK020008434">
    <property type="protein sequence ID" value="CAB4014755.1"/>
    <property type="molecule type" value="Genomic_DNA"/>
</dbReference>
<comment type="caution">
    <text evidence="1">The sequence shown here is derived from an EMBL/GenBank/DDBJ whole genome shotgun (WGS) entry which is preliminary data.</text>
</comment>
<dbReference type="SMART" id="SM01114">
    <property type="entry name" value="CXC"/>
    <property type="match status" value="1"/>
</dbReference>
<dbReference type="PANTHER" id="PTHR46704:SF9">
    <property type="entry name" value="BHLH DOMAIN-CONTAINING PROTEIN"/>
    <property type="match status" value="1"/>
</dbReference>
<accession>A0A7D9IWB5</accession>
<dbReference type="InterPro" id="IPR033467">
    <property type="entry name" value="Tesmin/TSO1-like_CXC"/>
</dbReference>
<protein>
    <submittedName>
        <fullName evidence="1">Uncharacterized protein</fullName>
    </submittedName>
</protein>
<dbReference type="AlphaFoldDB" id="A0A7D9IWB5"/>
<dbReference type="OrthoDB" id="8060926at2759"/>
<evidence type="ECO:0000313" key="2">
    <source>
        <dbReference type="Proteomes" id="UP001152795"/>
    </source>
</evidence>
<dbReference type="PANTHER" id="PTHR46704">
    <property type="entry name" value="CXC DOMAIN-CONTAINING PROTEIN-RELATED"/>
    <property type="match status" value="1"/>
</dbReference>
<evidence type="ECO:0000313" key="1">
    <source>
        <dbReference type="EMBL" id="CAB4014755.1"/>
    </source>
</evidence>
<reference evidence="1" key="1">
    <citation type="submission" date="2020-04" db="EMBL/GenBank/DDBJ databases">
        <authorList>
            <person name="Alioto T."/>
            <person name="Alioto T."/>
            <person name="Gomez Garrido J."/>
        </authorList>
    </citation>
    <scope>NUCLEOTIDE SEQUENCE</scope>
    <source>
        <strain evidence="1">A484AB</strain>
    </source>
</reference>
<organism evidence="1 2">
    <name type="scientific">Paramuricea clavata</name>
    <name type="common">Red gorgonian</name>
    <name type="synonym">Violescent sea-whip</name>
    <dbReference type="NCBI Taxonomy" id="317549"/>
    <lineage>
        <taxon>Eukaryota</taxon>
        <taxon>Metazoa</taxon>
        <taxon>Cnidaria</taxon>
        <taxon>Anthozoa</taxon>
        <taxon>Octocorallia</taxon>
        <taxon>Malacalcyonacea</taxon>
        <taxon>Plexauridae</taxon>
        <taxon>Paramuricea</taxon>
    </lineage>
</organism>
<proteinExistence type="predicted"/>
<gene>
    <name evidence="1" type="ORF">PACLA_8A078777</name>
</gene>